<sequence>MIGMEEWRLTASRPSLLTLRDSSGKGEVMDGGGIFGEIWCWKKESGTEIFDVMNENRMCQSRSSSPSERRVQRRTLRALPLVFERTSTLIRGLFNLDRDGRKEVNCL</sequence>
<comment type="caution">
    <text evidence="1">The sequence shown here is derived from an EMBL/GenBank/DDBJ whole genome shotgun (WGS) entry which is preliminary data.</text>
</comment>
<evidence type="ECO:0000313" key="2">
    <source>
        <dbReference type="Proteomes" id="UP001054945"/>
    </source>
</evidence>
<organism evidence="1 2">
    <name type="scientific">Caerostris extrusa</name>
    <name type="common">Bark spider</name>
    <name type="synonym">Caerostris bankana</name>
    <dbReference type="NCBI Taxonomy" id="172846"/>
    <lineage>
        <taxon>Eukaryota</taxon>
        <taxon>Metazoa</taxon>
        <taxon>Ecdysozoa</taxon>
        <taxon>Arthropoda</taxon>
        <taxon>Chelicerata</taxon>
        <taxon>Arachnida</taxon>
        <taxon>Araneae</taxon>
        <taxon>Araneomorphae</taxon>
        <taxon>Entelegynae</taxon>
        <taxon>Araneoidea</taxon>
        <taxon>Araneidae</taxon>
        <taxon>Caerostris</taxon>
    </lineage>
</organism>
<name>A0AAV4WXJ0_CAEEX</name>
<dbReference type="AlphaFoldDB" id="A0AAV4WXJ0"/>
<dbReference type="Proteomes" id="UP001054945">
    <property type="component" value="Unassembled WGS sequence"/>
</dbReference>
<proteinExistence type="predicted"/>
<reference evidence="1 2" key="1">
    <citation type="submission" date="2021-06" db="EMBL/GenBank/DDBJ databases">
        <title>Caerostris extrusa draft genome.</title>
        <authorList>
            <person name="Kono N."/>
            <person name="Arakawa K."/>
        </authorList>
    </citation>
    <scope>NUCLEOTIDE SEQUENCE [LARGE SCALE GENOMIC DNA]</scope>
</reference>
<keyword evidence="2" id="KW-1185">Reference proteome</keyword>
<gene>
    <name evidence="1" type="ORF">CEXT_320101</name>
</gene>
<protein>
    <submittedName>
        <fullName evidence="1">Uncharacterized protein</fullName>
    </submittedName>
</protein>
<dbReference type="EMBL" id="BPLR01016958">
    <property type="protein sequence ID" value="GIY87621.1"/>
    <property type="molecule type" value="Genomic_DNA"/>
</dbReference>
<accession>A0AAV4WXJ0</accession>
<evidence type="ECO:0000313" key="1">
    <source>
        <dbReference type="EMBL" id="GIY87621.1"/>
    </source>
</evidence>